<dbReference type="SUPFAM" id="SSF51445">
    <property type="entry name" value="(Trans)glycosidases"/>
    <property type="match status" value="1"/>
</dbReference>
<dbReference type="GO" id="GO:0003796">
    <property type="term" value="F:lysozyme activity"/>
    <property type="evidence" value="ECO:0007669"/>
    <property type="project" value="InterPro"/>
</dbReference>
<gene>
    <name evidence="2" type="ORF">GJ697_23540</name>
</gene>
<dbReference type="AlphaFoldDB" id="A0A6L5QMB4"/>
<sequence>MQKKEVRFAYLKATQGTGYMDGKFAMFWNQLGKLPKNQQVHRGAYHFLSAEKDGAVMLKRSVRQSWNDRSRASDRGDRR</sequence>
<dbReference type="Gene3D" id="3.20.20.80">
    <property type="entry name" value="Glycosidases"/>
    <property type="match status" value="1"/>
</dbReference>
<dbReference type="Proteomes" id="UP000481037">
    <property type="component" value="Unassembled WGS sequence"/>
</dbReference>
<dbReference type="RefSeq" id="WP_154368575.1">
    <property type="nucleotide sequence ID" value="NZ_WKJM01000024.1"/>
</dbReference>
<evidence type="ECO:0000256" key="1">
    <source>
        <dbReference type="ARBA" id="ARBA00010646"/>
    </source>
</evidence>
<dbReference type="InterPro" id="IPR017853">
    <property type="entry name" value="GH"/>
</dbReference>
<proteinExistence type="inferred from homology"/>
<dbReference type="Pfam" id="PF01183">
    <property type="entry name" value="Glyco_hydro_25"/>
    <property type="match status" value="1"/>
</dbReference>
<protein>
    <submittedName>
        <fullName evidence="2">Uncharacterized protein</fullName>
    </submittedName>
</protein>
<evidence type="ECO:0000313" key="2">
    <source>
        <dbReference type="EMBL" id="MRX10807.1"/>
    </source>
</evidence>
<dbReference type="EMBL" id="WKJM01000024">
    <property type="protein sequence ID" value="MRX10807.1"/>
    <property type="molecule type" value="Genomic_DNA"/>
</dbReference>
<dbReference type="GO" id="GO:0016998">
    <property type="term" value="P:cell wall macromolecule catabolic process"/>
    <property type="evidence" value="ECO:0007669"/>
    <property type="project" value="InterPro"/>
</dbReference>
<evidence type="ECO:0000313" key="3">
    <source>
        <dbReference type="Proteomes" id="UP000481037"/>
    </source>
</evidence>
<name>A0A6L5QMB4_9BURK</name>
<accession>A0A6L5QMB4</accession>
<dbReference type="PROSITE" id="PS51904">
    <property type="entry name" value="GLYCOSYL_HYDROL_F25_2"/>
    <property type="match status" value="1"/>
</dbReference>
<dbReference type="GO" id="GO:0009253">
    <property type="term" value="P:peptidoglycan catabolic process"/>
    <property type="evidence" value="ECO:0007669"/>
    <property type="project" value="InterPro"/>
</dbReference>
<comment type="caution">
    <text evidence="2">The sequence shown here is derived from an EMBL/GenBank/DDBJ whole genome shotgun (WGS) entry which is preliminary data.</text>
</comment>
<reference evidence="2 3" key="1">
    <citation type="submission" date="2019-11" db="EMBL/GenBank/DDBJ databases">
        <title>Novel species isolated from a subtropical stream in China.</title>
        <authorList>
            <person name="Lu H."/>
        </authorList>
    </citation>
    <scope>NUCLEOTIDE SEQUENCE [LARGE SCALE GENOMIC DNA]</scope>
    <source>
        <strain evidence="2 3">FT25W</strain>
    </source>
</reference>
<organism evidence="2 3">
    <name type="scientific">Duganella alba</name>
    <dbReference type="NCBI Taxonomy" id="2666081"/>
    <lineage>
        <taxon>Bacteria</taxon>
        <taxon>Pseudomonadati</taxon>
        <taxon>Pseudomonadota</taxon>
        <taxon>Betaproteobacteria</taxon>
        <taxon>Burkholderiales</taxon>
        <taxon>Oxalobacteraceae</taxon>
        <taxon>Telluria group</taxon>
        <taxon>Duganella</taxon>
    </lineage>
</organism>
<keyword evidence="3" id="KW-1185">Reference proteome</keyword>
<dbReference type="InterPro" id="IPR002053">
    <property type="entry name" value="Glyco_hydro_25"/>
</dbReference>
<comment type="similarity">
    <text evidence="1">Belongs to the glycosyl hydrolase 25 family.</text>
</comment>